<keyword evidence="2 3" id="KW-0040">ANK repeat</keyword>
<proteinExistence type="predicted"/>
<evidence type="ECO:0000256" key="3">
    <source>
        <dbReference type="PROSITE-ProRule" id="PRU00023"/>
    </source>
</evidence>
<feature type="repeat" description="ANK" evidence="3">
    <location>
        <begin position="277"/>
        <end position="309"/>
    </location>
</feature>
<evidence type="ECO:0000256" key="4">
    <source>
        <dbReference type="SAM" id="Coils"/>
    </source>
</evidence>
<dbReference type="Pfam" id="PF12796">
    <property type="entry name" value="Ank_2"/>
    <property type="match status" value="1"/>
</dbReference>
<keyword evidence="1" id="KW-0677">Repeat</keyword>
<dbReference type="InterPro" id="IPR036770">
    <property type="entry name" value="Ankyrin_rpt-contain_sf"/>
</dbReference>
<evidence type="ECO:0000256" key="2">
    <source>
        <dbReference type="ARBA" id="ARBA00023043"/>
    </source>
</evidence>
<feature type="repeat" description="ANK" evidence="3">
    <location>
        <begin position="105"/>
        <end position="137"/>
    </location>
</feature>
<dbReference type="Proteomes" id="UP000515154">
    <property type="component" value="Linkage group LG1"/>
</dbReference>
<dbReference type="Pfam" id="PF00023">
    <property type="entry name" value="Ank"/>
    <property type="match status" value="2"/>
</dbReference>
<feature type="repeat" description="ANK" evidence="3">
    <location>
        <begin position="72"/>
        <end position="104"/>
    </location>
</feature>
<dbReference type="PROSITE" id="PS50297">
    <property type="entry name" value="ANK_REP_REGION"/>
    <property type="match status" value="4"/>
</dbReference>
<dbReference type="AlphaFoldDB" id="A0A6P7T551"/>
<dbReference type="RefSeq" id="XP_029645407.1">
    <property type="nucleotide sequence ID" value="XM_029789547.2"/>
</dbReference>
<feature type="repeat" description="ANK" evidence="3">
    <location>
        <begin position="171"/>
        <end position="203"/>
    </location>
</feature>
<gene>
    <name evidence="7" type="primary">LOC115219383</name>
</gene>
<dbReference type="InterPro" id="IPR050776">
    <property type="entry name" value="Ank_Repeat/CDKN_Inhibitor"/>
</dbReference>
<keyword evidence="6" id="KW-1185">Reference proteome</keyword>
<keyword evidence="4" id="KW-0175">Coiled coil</keyword>
<sequence length="497" mass="55372">MPAIQKYSNIHEAVKAGDVNELTKMVKCGASVNEIRGRDKFTPLHTACDIGALEVLHWLMWKRADPNLCTPQGWTPAHIAAIRGEDTCLQALSNNNVSLNVRDNYDRTPLHIAAAHGNSFCLYTILRNATEIDADDKNGWTAVHHASFHGHLGCVQTLYKWHAKTDVTDKQGNTPAHLAAMEGNLLCLKFLVSCKSDPNDILKASNDLGEVPKDLASQFYKENVVNYIEAIEWKKEHPEKSENLSFPAHVAASRGNLEHLQMLVENGIVSINECDSNGSTLAHKAAGQGQTHILQWLIEMGATVSISNHVGDSPKDLAERFAHLACIKLLQDASPEEDEITQMDLRVLSRNSTAQNTNKNDQALDRAKEKVQDLEEELNIARKNYSQLGGMISEEQKQRKDIQEKNQTIKELETQLEYERLRREKLEAQVDECQQQLALIGANFTSEDTDASSDISTKPSNQVPTKYAKSPKVNHKYKTEGISIKRSVNNGKKSAVK</sequence>
<dbReference type="SUPFAM" id="SSF48403">
    <property type="entry name" value="Ankyrin repeat"/>
    <property type="match status" value="1"/>
</dbReference>
<evidence type="ECO:0000313" key="6">
    <source>
        <dbReference type="Proteomes" id="UP000515154"/>
    </source>
</evidence>
<feature type="compositionally biased region" description="Polar residues" evidence="5">
    <location>
        <begin position="452"/>
        <end position="464"/>
    </location>
</feature>
<protein>
    <submittedName>
        <fullName evidence="7">Ankyrin repeat domain-containing protein 42-like</fullName>
    </submittedName>
</protein>
<organism evidence="6 7">
    <name type="scientific">Octopus sinensis</name>
    <name type="common">East Asian common octopus</name>
    <dbReference type="NCBI Taxonomy" id="2607531"/>
    <lineage>
        <taxon>Eukaryota</taxon>
        <taxon>Metazoa</taxon>
        <taxon>Spiralia</taxon>
        <taxon>Lophotrochozoa</taxon>
        <taxon>Mollusca</taxon>
        <taxon>Cephalopoda</taxon>
        <taxon>Coleoidea</taxon>
        <taxon>Octopodiformes</taxon>
        <taxon>Octopoda</taxon>
        <taxon>Incirrata</taxon>
        <taxon>Octopodidae</taxon>
        <taxon>Octopus</taxon>
    </lineage>
</organism>
<evidence type="ECO:0000313" key="7">
    <source>
        <dbReference type="RefSeq" id="XP_029645407.1"/>
    </source>
</evidence>
<feature type="repeat" description="ANK" evidence="3">
    <location>
        <begin position="138"/>
        <end position="170"/>
    </location>
</feature>
<evidence type="ECO:0000256" key="5">
    <source>
        <dbReference type="SAM" id="MobiDB-lite"/>
    </source>
</evidence>
<dbReference type="PANTHER" id="PTHR24201">
    <property type="entry name" value="ANK_REP_REGION DOMAIN-CONTAINING PROTEIN"/>
    <property type="match status" value="1"/>
</dbReference>
<dbReference type="KEGG" id="osn:115219383"/>
<dbReference type="Pfam" id="PF13637">
    <property type="entry name" value="Ank_4"/>
    <property type="match status" value="1"/>
</dbReference>
<evidence type="ECO:0000256" key="1">
    <source>
        <dbReference type="ARBA" id="ARBA00022737"/>
    </source>
</evidence>
<accession>A0A6P7T551</accession>
<dbReference type="PROSITE" id="PS50088">
    <property type="entry name" value="ANK_REPEAT"/>
    <property type="match status" value="5"/>
</dbReference>
<dbReference type="SMART" id="SM00248">
    <property type="entry name" value="ANK"/>
    <property type="match status" value="9"/>
</dbReference>
<name>A0A6P7T551_9MOLL</name>
<dbReference type="InterPro" id="IPR002110">
    <property type="entry name" value="Ankyrin_rpt"/>
</dbReference>
<dbReference type="Gene3D" id="1.25.40.20">
    <property type="entry name" value="Ankyrin repeat-containing domain"/>
    <property type="match status" value="4"/>
</dbReference>
<feature type="region of interest" description="Disordered" evidence="5">
    <location>
        <begin position="447"/>
        <end position="497"/>
    </location>
</feature>
<reference evidence="7" key="1">
    <citation type="submission" date="2025-08" db="UniProtKB">
        <authorList>
            <consortium name="RefSeq"/>
        </authorList>
    </citation>
    <scope>IDENTIFICATION</scope>
</reference>
<feature type="coiled-coil region" evidence="4">
    <location>
        <begin position="357"/>
        <end position="443"/>
    </location>
</feature>
<feature type="compositionally biased region" description="Polar residues" evidence="5">
    <location>
        <begin position="486"/>
        <end position="497"/>
    </location>
</feature>
<dbReference type="PANTHER" id="PTHR24201:SF2">
    <property type="entry name" value="ANKYRIN REPEAT DOMAIN-CONTAINING PROTEIN 42"/>
    <property type="match status" value="1"/>
</dbReference>